<keyword evidence="5" id="KW-1185">Reference proteome</keyword>
<dbReference type="Gene3D" id="2.40.160.20">
    <property type="match status" value="1"/>
</dbReference>
<dbReference type="AlphaFoldDB" id="A0A497Y1D0"/>
<evidence type="ECO:0000259" key="1">
    <source>
        <dbReference type="Pfam" id="PF19573"/>
    </source>
</evidence>
<feature type="domain" description="DUF6089" evidence="1">
    <location>
        <begin position="5"/>
        <end position="206"/>
    </location>
</feature>
<evidence type="ECO:0000313" key="5">
    <source>
        <dbReference type="Proteomes" id="UP000297429"/>
    </source>
</evidence>
<dbReference type="Pfam" id="PF19573">
    <property type="entry name" value="DUF6089"/>
    <property type="match status" value="1"/>
</dbReference>
<sequence length="270" mass="30581">MAPGKQLLIILFLIFSWEFVHAQREVIGQPSWEVGGMAGGAGYMGDLNQENPLYISGLSGGLYVKRNFNQYLGVRLNYTFGQIKADDSYSSNEQFRERNLRFKTSLNELSGLIDFNFFNFSIGGGTRQFTPYLFTGVGLLMFKPTVKVNGERYRLDKLKTEGQEKDYNNKVLTIPYGVGLRYNYKGTWSVFTELGYRTPTTDYIDDVSGRYPVNPVLVGDGPSQVDLSDPSRYHIGHSGTQRGDFRKRDTYLFVSVGISFTFVSSKCYSF</sequence>
<organism evidence="2 4">
    <name type="scientific">Pedobacter alluvionis</name>
    <dbReference type="NCBI Taxonomy" id="475253"/>
    <lineage>
        <taxon>Bacteria</taxon>
        <taxon>Pseudomonadati</taxon>
        <taxon>Bacteroidota</taxon>
        <taxon>Sphingobacteriia</taxon>
        <taxon>Sphingobacteriales</taxon>
        <taxon>Sphingobacteriaceae</taxon>
        <taxon>Pedobacter</taxon>
    </lineage>
</organism>
<gene>
    <name evidence="2" type="ORF">BCL90_1714</name>
    <name evidence="3" type="ORF">E3V97_08410</name>
</gene>
<evidence type="ECO:0000313" key="2">
    <source>
        <dbReference type="EMBL" id="RLJ76671.1"/>
    </source>
</evidence>
<dbReference type="EMBL" id="RCCK01000011">
    <property type="protein sequence ID" value="RLJ76671.1"/>
    <property type="molecule type" value="Genomic_DNA"/>
</dbReference>
<evidence type="ECO:0000313" key="4">
    <source>
        <dbReference type="Proteomes" id="UP000273898"/>
    </source>
</evidence>
<dbReference type="InterPro" id="IPR045743">
    <property type="entry name" value="DUF6089"/>
</dbReference>
<reference evidence="2 4" key="1">
    <citation type="submission" date="2018-10" db="EMBL/GenBank/DDBJ databases">
        <title>Genomic Encyclopedia of Archaeal and Bacterial Type Strains, Phase II (KMG-II): from individual species to whole genera.</title>
        <authorList>
            <person name="Goeker M."/>
        </authorList>
    </citation>
    <scope>NUCLEOTIDE SEQUENCE [LARGE SCALE GENOMIC DNA]</scope>
    <source>
        <strain evidence="2 4">DSM 19624</strain>
    </source>
</reference>
<dbReference type="Proteomes" id="UP000273898">
    <property type="component" value="Unassembled WGS sequence"/>
</dbReference>
<accession>A0A497Y1D0</accession>
<proteinExistence type="predicted"/>
<dbReference type="SUPFAM" id="SSF56925">
    <property type="entry name" value="OMPA-like"/>
    <property type="match status" value="1"/>
</dbReference>
<protein>
    <recommendedName>
        <fullName evidence="1">DUF6089 domain-containing protein</fullName>
    </recommendedName>
</protein>
<dbReference type="EMBL" id="SOPX01000001">
    <property type="protein sequence ID" value="TFB34053.1"/>
    <property type="molecule type" value="Genomic_DNA"/>
</dbReference>
<name>A0A497Y1D0_9SPHI</name>
<evidence type="ECO:0000313" key="3">
    <source>
        <dbReference type="EMBL" id="TFB34053.1"/>
    </source>
</evidence>
<dbReference type="RefSeq" id="WP_121283545.1">
    <property type="nucleotide sequence ID" value="NZ_RCCK01000011.1"/>
</dbReference>
<dbReference type="Proteomes" id="UP000297429">
    <property type="component" value="Unassembled WGS sequence"/>
</dbReference>
<reference evidence="3 5" key="2">
    <citation type="submission" date="2019-03" db="EMBL/GenBank/DDBJ databases">
        <authorList>
            <person name="He R.-H."/>
        </authorList>
    </citation>
    <scope>NUCLEOTIDE SEQUENCE [LARGE SCALE GENOMIC DNA]</scope>
    <source>
        <strain evidence="3 5">DSM 19624</strain>
    </source>
</reference>
<dbReference type="InterPro" id="IPR011250">
    <property type="entry name" value="OMP/PagP_B-barrel"/>
</dbReference>
<comment type="caution">
    <text evidence="2">The sequence shown here is derived from an EMBL/GenBank/DDBJ whole genome shotgun (WGS) entry which is preliminary data.</text>
</comment>
<dbReference type="OrthoDB" id="654178at2"/>